<evidence type="ECO:0000313" key="1">
    <source>
        <dbReference type="EMBL" id="NGO72955.1"/>
    </source>
</evidence>
<gene>
    <name evidence="1" type="ORF">G5C65_32375</name>
</gene>
<organism evidence="1 2">
    <name type="scientific">Streptomyces boncukensis</name>
    <dbReference type="NCBI Taxonomy" id="2711219"/>
    <lineage>
        <taxon>Bacteria</taxon>
        <taxon>Bacillati</taxon>
        <taxon>Actinomycetota</taxon>
        <taxon>Actinomycetes</taxon>
        <taxon>Kitasatosporales</taxon>
        <taxon>Streptomycetaceae</taxon>
        <taxon>Streptomyces</taxon>
    </lineage>
</organism>
<feature type="non-terminal residue" evidence="1">
    <location>
        <position position="1"/>
    </location>
</feature>
<protein>
    <submittedName>
        <fullName evidence="1">Uncharacterized protein</fullName>
    </submittedName>
</protein>
<dbReference type="EMBL" id="JAAKZZ010000581">
    <property type="protein sequence ID" value="NGO72955.1"/>
    <property type="molecule type" value="Genomic_DNA"/>
</dbReference>
<sequence length="109" mass="12710">PGRQSLTARLDEWRRKRIIPQANWYPRRVYAERLKRAGFTGVEVRDVTAEVLEANAEFVRNRCAELLLDPRFRAFKHKSAIRWHLRLTELRAASRGYVIASAAKPHDGQ</sequence>
<keyword evidence="2" id="KW-1185">Reference proteome</keyword>
<comment type="caution">
    <text evidence="1">The sequence shown here is derived from an EMBL/GenBank/DDBJ whole genome shotgun (WGS) entry which is preliminary data.</text>
</comment>
<name>A0A6G4X609_9ACTN</name>
<proteinExistence type="predicted"/>
<dbReference type="Proteomes" id="UP000477722">
    <property type="component" value="Unassembled WGS sequence"/>
</dbReference>
<accession>A0A6G4X609</accession>
<evidence type="ECO:0000313" key="2">
    <source>
        <dbReference type="Proteomes" id="UP000477722"/>
    </source>
</evidence>
<dbReference type="AlphaFoldDB" id="A0A6G4X609"/>
<reference evidence="1 2" key="1">
    <citation type="submission" date="2020-02" db="EMBL/GenBank/DDBJ databases">
        <title>Whole-genome analyses of novel actinobacteria.</title>
        <authorList>
            <person name="Sahin N."/>
            <person name="Tatar D."/>
        </authorList>
    </citation>
    <scope>NUCLEOTIDE SEQUENCE [LARGE SCALE GENOMIC DNA]</scope>
    <source>
        <strain evidence="1 2">SB3404</strain>
    </source>
</reference>